<protein>
    <submittedName>
        <fullName evidence="2">NADH-quinone oxidoreductase subunit I</fullName>
    </submittedName>
</protein>
<evidence type="ECO:0000256" key="1">
    <source>
        <dbReference type="SAM" id="MobiDB-lite"/>
    </source>
</evidence>
<keyword evidence="3" id="KW-1185">Reference proteome</keyword>
<feature type="compositionally biased region" description="Low complexity" evidence="1">
    <location>
        <begin position="22"/>
        <end position="50"/>
    </location>
</feature>
<evidence type="ECO:0000313" key="2">
    <source>
        <dbReference type="EMBL" id="MBW5424369.1"/>
    </source>
</evidence>
<accession>A0ABS6YSG0</accession>
<feature type="non-terminal residue" evidence="2">
    <location>
        <position position="1"/>
    </location>
</feature>
<name>A0ABS6YSG0_9ACTN</name>
<evidence type="ECO:0000313" key="3">
    <source>
        <dbReference type="Proteomes" id="UP001197114"/>
    </source>
</evidence>
<feature type="region of interest" description="Disordered" evidence="1">
    <location>
        <begin position="1"/>
        <end position="50"/>
    </location>
</feature>
<sequence length="50" mass="4967">PALDPGAEEPKELAAARKAAEKLAAAEATRPATPATPETPATPGTKEGES</sequence>
<dbReference type="Proteomes" id="UP001197114">
    <property type="component" value="Unassembled WGS sequence"/>
</dbReference>
<gene>
    <name evidence="2" type="ORF">GKQ77_22840</name>
</gene>
<organism evidence="2 3">
    <name type="scientific">Streptomyces anatolicus</name>
    <dbReference type="NCBI Taxonomy" id="2675858"/>
    <lineage>
        <taxon>Bacteria</taxon>
        <taxon>Bacillati</taxon>
        <taxon>Actinomycetota</taxon>
        <taxon>Actinomycetes</taxon>
        <taxon>Kitasatosporales</taxon>
        <taxon>Streptomycetaceae</taxon>
        <taxon>Streptomyces</taxon>
    </lineage>
</organism>
<proteinExistence type="predicted"/>
<dbReference type="EMBL" id="WMBF01000302">
    <property type="protein sequence ID" value="MBW5424369.1"/>
    <property type="molecule type" value="Genomic_DNA"/>
</dbReference>
<comment type="caution">
    <text evidence="2">The sequence shown here is derived from an EMBL/GenBank/DDBJ whole genome shotgun (WGS) entry which is preliminary data.</text>
</comment>
<reference evidence="2 3" key="1">
    <citation type="submission" date="2019-11" db="EMBL/GenBank/DDBJ databases">
        <authorList>
            <person name="Ay H."/>
        </authorList>
    </citation>
    <scope>NUCLEOTIDE SEQUENCE [LARGE SCALE GENOMIC DNA]</scope>
    <source>
        <strain evidence="2 3">BG9H</strain>
    </source>
</reference>
<feature type="compositionally biased region" description="Basic and acidic residues" evidence="1">
    <location>
        <begin position="8"/>
        <end position="21"/>
    </location>
</feature>